<proteinExistence type="predicted"/>
<comment type="caution">
    <text evidence="2">The sequence shown here is derived from an EMBL/GenBank/DDBJ whole genome shotgun (WGS) entry which is preliminary data.</text>
</comment>
<accession>A0ABN1JHG8</accession>
<keyword evidence="1" id="KW-1133">Transmembrane helix</keyword>
<keyword evidence="3" id="KW-1185">Reference proteome</keyword>
<sequence>MKNQEDLNNQNNMDKEAILSFMQVLTPIVAILILSFAFIMFSSFI</sequence>
<name>A0ABN1JHG8_9CLOT</name>
<gene>
    <name evidence="2" type="ORF">GCM10008906_19230</name>
</gene>
<evidence type="ECO:0000313" key="2">
    <source>
        <dbReference type="EMBL" id="GAA0739938.1"/>
    </source>
</evidence>
<evidence type="ECO:0000256" key="1">
    <source>
        <dbReference type="SAM" id="Phobius"/>
    </source>
</evidence>
<protein>
    <submittedName>
        <fullName evidence="2">Uncharacterized protein</fullName>
    </submittedName>
</protein>
<dbReference type="RefSeq" id="WP_343761158.1">
    <property type="nucleotide sequence ID" value="NZ_BAAACG010000009.1"/>
</dbReference>
<dbReference type="Proteomes" id="UP001501510">
    <property type="component" value="Unassembled WGS sequence"/>
</dbReference>
<evidence type="ECO:0000313" key="3">
    <source>
        <dbReference type="Proteomes" id="UP001501510"/>
    </source>
</evidence>
<dbReference type="EMBL" id="BAAACG010000009">
    <property type="protein sequence ID" value="GAA0739938.1"/>
    <property type="molecule type" value="Genomic_DNA"/>
</dbReference>
<reference evidence="2 3" key="1">
    <citation type="journal article" date="2019" name="Int. J. Syst. Evol. Microbiol.">
        <title>The Global Catalogue of Microorganisms (GCM) 10K type strain sequencing project: providing services to taxonomists for standard genome sequencing and annotation.</title>
        <authorList>
            <consortium name="The Broad Institute Genomics Platform"/>
            <consortium name="The Broad Institute Genome Sequencing Center for Infectious Disease"/>
            <person name="Wu L."/>
            <person name="Ma J."/>
        </authorList>
    </citation>
    <scope>NUCLEOTIDE SEQUENCE [LARGE SCALE GENOMIC DNA]</scope>
    <source>
        <strain evidence="2 3">JCM 1407</strain>
    </source>
</reference>
<keyword evidence="1" id="KW-0812">Transmembrane</keyword>
<feature type="transmembrane region" description="Helical" evidence="1">
    <location>
        <begin position="20"/>
        <end position="41"/>
    </location>
</feature>
<keyword evidence="1" id="KW-0472">Membrane</keyword>
<organism evidence="2 3">
    <name type="scientific">Clostridium oceanicum</name>
    <dbReference type="NCBI Taxonomy" id="1543"/>
    <lineage>
        <taxon>Bacteria</taxon>
        <taxon>Bacillati</taxon>
        <taxon>Bacillota</taxon>
        <taxon>Clostridia</taxon>
        <taxon>Eubacteriales</taxon>
        <taxon>Clostridiaceae</taxon>
        <taxon>Clostridium</taxon>
    </lineage>
</organism>